<keyword evidence="1" id="KW-0812">Transmembrane</keyword>
<dbReference type="EMBL" id="VUJU01001020">
    <property type="protein sequence ID" value="KAF0767221.1"/>
    <property type="molecule type" value="Genomic_DNA"/>
</dbReference>
<dbReference type="AlphaFoldDB" id="A0A6G0Z906"/>
<name>A0A6G0Z906_APHCR</name>
<protein>
    <submittedName>
        <fullName evidence="2">Uncharacterized protein</fullName>
    </submittedName>
</protein>
<feature type="transmembrane region" description="Helical" evidence="1">
    <location>
        <begin position="58"/>
        <end position="77"/>
    </location>
</feature>
<gene>
    <name evidence="2" type="ORF">FWK35_00013873</name>
</gene>
<organism evidence="2 3">
    <name type="scientific">Aphis craccivora</name>
    <name type="common">Cowpea aphid</name>
    <dbReference type="NCBI Taxonomy" id="307492"/>
    <lineage>
        <taxon>Eukaryota</taxon>
        <taxon>Metazoa</taxon>
        <taxon>Ecdysozoa</taxon>
        <taxon>Arthropoda</taxon>
        <taxon>Hexapoda</taxon>
        <taxon>Insecta</taxon>
        <taxon>Pterygota</taxon>
        <taxon>Neoptera</taxon>
        <taxon>Paraneoptera</taxon>
        <taxon>Hemiptera</taxon>
        <taxon>Sternorrhyncha</taxon>
        <taxon>Aphidomorpha</taxon>
        <taxon>Aphidoidea</taxon>
        <taxon>Aphididae</taxon>
        <taxon>Aphidini</taxon>
        <taxon>Aphis</taxon>
        <taxon>Aphis</taxon>
    </lineage>
</organism>
<evidence type="ECO:0000313" key="3">
    <source>
        <dbReference type="Proteomes" id="UP000478052"/>
    </source>
</evidence>
<keyword evidence="1" id="KW-1133">Transmembrane helix</keyword>
<sequence>MKFIQITYTHKNISIAQNKVKGDFKKAWNIINETIAADIIIELNTFFSTVVEKFLNNLKFIILLIINLNSIFLNYIAKEKIKKHIFCYKECISFYTFELSNNILKQIIYCTFLLLHIFYIILTSTILTNVFNHTLIVPLLQQGEKIQITVQRFLNKSFFLKINLISEIIKVHRYLNKLLLVMTVTRFLEFSSMSKKTFDSVDHKILLNKLNKYEFKEFQTINRYGLMIVITINKYKGFIHYNVQVLHVHEYCAAYHNIKTKTSNPTRPVLEMTHTVMLYSTNKHFATYYTFKFKPYIKFSKKYFDFEYEIKIIFRNNSILYESKRLIMILQINIKMCILYYNTVSNFTERSIQFILSSENDSKKKHRPMNYIVGTRQIVQTLSMNYRNVEVHTHELHRSRSNNCYKLMVLDNIIMYSAFRRITFLWWRQASLNTRHLHNPSYILSLRPYNRKKIKCYNNDASVYDIVNSNIVSILV</sequence>
<evidence type="ECO:0000313" key="2">
    <source>
        <dbReference type="EMBL" id="KAF0767221.1"/>
    </source>
</evidence>
<accession>A0A6G0Z906</accession>
<proteinExistence type="predicted"/>
<comment type="caution">
    <text evidence="2">The sequence shown here is derived from an EMBL/GenBank/DDBJ whole genome shotgun (WGS) entry which is preliminary data.</text>
</comment>
<evidence type="ECO:0000256" key="1">
    <source>
        <dbReference type="SAM" id="Phobius"/>
    </source>
</evidence>
<dbReference type="OrthoDB" id="10649103at2759"/>
<feature type="transmembrane region" description="Helical" evidence="1">
    <location>
        <begin position="107"/>
        <end position="131"/>
    </location>
</feature>
<dbReference type="Proteomes" id="UP000478052">
    <property type="component" value="Unassembled WGS sequence"/>
</dbReference>
<keyword evidence="3" id="KW-1185">Reference proteome</keyword>
<keyword evidence="1" id="KW-0472">Membrane</keyword>
<reference evidence="2 3" key="1">
    <citation type="submission" date="2019-08" db="EMBL/GenBank/DDBJ databases">
        <title>Whole genome of Aphis craccivora.</title>
        <authorList>
            <person name="Voronova N.V."/>
            <person name="Shulinski R.S."/>
            <person name="Bandarenka Y.V."/>
            <person name="Zhorov D.G."/>
            <person name="Warner D."/>
        </authorList>
    </citation>
    <scope>NUCLEOTIDE SEQUENCE [LARGE SCALE GENOMIC DNA]</scope>
    <source>
        <strain evidence="2">180601</strain>
        <tissue evidence="2">Whole Body</tissue>
    </source>
</reference>